<evidence type="ECO:0000256" key="1">
    <source>
        <dbReference type="SAM" id="MobiDB-lite"/>
    </source>
</evidence>
<evidence type="ECO:0000313" key="2">
    <source>
        <dbReference type="EMBL" id="KAK5635448.1"/>
    </source>
</evidence>
<accession>A0AAN7UXN9</accession>
<protein>
    <submittedName>
        <fullName evidence="2">Uncharacterized protein</fullName>
    </submittedName>
</protein>
<gene>
    <name evidence="2" type="ORF">RRF57_011160</name>
</gene>
<evidence type="ECO:0000313" key="3">
    <source>
        <dbReference type="Proteomes" id="UP001305414"/>
    </source>
</evidence>
<keyword evidence="3" id="KW-1185">Reference proteome</keyword>
<name>A0AAN7UXN9_9PEZI</name>
<reference evidence="2 3" key="1">
    <citation type="submission" date="2023-10" db="EMBL/GenBank/DDBJ databases">
        <title>Draft genome sequence of Xylaria bambusicola isolate GMP-LS, the root and basal stem rot pathogen of sugarcane in Indonesia.</title>
        <authorList>
            <person name="Selvaraj P."/>
            <person name="Muralishankar V."/>
            <person name="Muruganantham S."/>
            <person name="Sp S."/>
            <person name="Haryani S."/>
            <person name="Lau K.J.X."/>
            <person name="Naqvi N.I."/>
        </authorList>
    </citation>
    <scope>NUCLEOTIDE SEQUENCE [LARGE SCALE GENOMIC DNA]</scope>
    <source>
        <strain evidence="2">GMP-LS</strain>
    </source>
</reference>
<feature type="region of interest" description="Disordered" evidence="1">
    <location>
        <begin position="1"/>
        <end position="37"/>
    </location>
</feature>
<sequence length="86" mass="9422">MTPSSGPAYDGLINYKRSKDPGSSARRQSLHEQKPPSGFFGMMWYKYVLWFPLIAGVLASDHQTDVAIATYAALPSNSDPMSVGVR</sequence>
<dbReference type="AlphaFoldDB" id="A0AAN7UXN9"/>
<comment type="caution">
    <text evidence="2">The sequence shown here is derived from an EMBL/GenBank/DDBJ whole genome shotgun (WGS) entry which is preliminary data.</text>
</comment>
<proteinExistence type="predicted"/>
<organism evidence="2 3">
    <name type="scientific">Xylaria bambusicola</name>
    <dbReference type="NCBI Taxonomy" id="326684"/>
    <lineage>
        <taxon>Eukaryota</taxon>
        <taxon>Fungi</taxon>
        <taxon>Dikarya</taxon>
        <taxon>Ascomycota</taxon>
        <taxon>Pezizomycotina</taxon>
        <taxon>Sordariomycetes</taxon>
        <taxon>Xylariomycetidae</taxon>
        <taxon>Xylariales</taxon>
        <taxon>Xylariaceae</taxon>
        <taxon>Xylaria</taxon>
    </lineage>
</organism>
<dbReference type="Proteomes" id="UP001305414">
    <property type="component" value="Unassembled WGS sequence"/>
</dbReference>
<dbReference type="EMBL" id="JAWHQM010000053">
    <property type="protein sequence ID" value="KAK5635448.1"/>
    <property type="molecule type" value="Genomic_DNA"/>
</dbReference>